<organism evidence="6 7">
    <name type="scientific">Floridaenema fluviatile BLCC-F154</name>
    <dbReference type="NCBI Taxonomy" id="3153640"/>
    <lineage>
        <taxon>Bacteria</taxon>
        <taxon>Bacillati</taxon>
        <taxon>Cyanobacteriota</taxon>
        <taxon>Cyanophyceae</taxon>
        <taxon>Oscillatoriophycideae</taxon>
        <taxon>Aerosakkonematales</taxon>
        <taxon>Aerosakkonemataceae</taxon>
        <taxon>Floridanema</taxon>
        <taxon>Floridanema fluviatile</taxon>
    </lineage>
</organism>
<dbReference type="Pfam" id="PF00072">
    <property type="entry name" value="Response_reg"/>
    <property type="match status" value="1"/>
</dbReference>
<feature type="coiled-coil region" evidence="2">
    <location>
        <begin position="129"/>
        <end position="181"/>
    </location>
</feature>
<feature type="modified residue" description="4-aspartylphosphate" evidence="1">
    <location>
        <position position="67"/>
    </location>
</feature>
<dbReference type="SUPFAM" id="SSF55073">
    <property type="entry name" value="Nucleotide cyclase"/>
    <property type="match status" value="1"/>
</dbReference>
<keyword evidence="7" id="KW-1185">Reference proteome</keyword>
<feature type="domain" description="EAL" evidence="4">
    <location>
        <begin position="359"/>
        <end position="615"/>
    </location>
</feature>
<dbReference type="InterPro" id="IPR029787">
    <property type="entry name" value="Nucleotide_cyclase"/>
</dbReference>
<evidence type="ECO:0000313" key="6">
    <source>
        <dbReference type="EMBL" id="MFB2936025.1"/>
    </source>
</evidence>
<dbReference type="RefSeq" id="WP_413257526.1">
    <property type="nucleotide sequence ID" value="NZ_JBHFNS010000050.1"/>
</dbReference>
<dbReference type="Proteomes" id="UP001576776">
    <property type="component" value="Unassembled WGS sequence"/>
</dbReference>
<name>A0ABV4YB59_9CYAN</name>
<dbReference type="InterPro" id="IPR000160">
    <property type="entry name" value="GGDEF_dom"/>
</dbReference>
<keyword evidence="1" id="KW-0597">Phosphoprotein</keyword>
<feature type="domain" description="GGDEF" evidence="5">
    <location>
        <begin position="217"/>
        <end position="350"/>
    </location>
</feature>
<dbReference type="InterPro" id="IPR001633">
    <property type="entry name" value="EAL_dom"/>
</dbReference>
<dbReference type="PROSITE" id="PS50887">
    <property type="entry name" value="GGDEF"/>
    <property type="match status" value="1"/>
</dbReference>
<evidence type="ECO:0000256" key="1">
    <source>
        <dbReference type="PROSITE-ProRule" id="PRU00169"/>
    </source>
</evidence>
<dbReference type="PROSITE" id="PS50883">
    <property type="entry name" value="EAL"/>
    <property type="match status" value="1"/>
</dbReference>
<evidence type="ECO:0000256" key="2">
    <source>
        <dbReference type="SAM" id="Coils"/>
    </source>
</evidence>
<dbReference type="SMART" id="SM00052">
    <property type="entry name" value="EAL"/>
    <property type="match status" value="1"/>
</dbReference>
<sequence>MNDDIEITNEETVTRKEDILVVDDTPENLRLISSFLANEGYNVRKALTGQMALTAMDTVLPDLILLDIMMPVMNGYEVCEKLKSNPKTAEIPVIFLSALNDAFDKIRAFTVGGADYITKPFQFEEVLARVRLQLSLKAAKLQNQKLNAELEARVKERTYQLQIAIEELKREIQERKLLQTKLLNMALHDALTGLPNRAFFMERLVELLNLAQENRDYQFAVLFLDCDRFKVINDSLGHLVGDELLVALTHRLQSIIMPKSTIARFGGDEFAILLEEIDNINNATQVADQILKALSFPFQLKRNEVFINASIGVALGNSSYEQAEHILRDADTAMYRAKTLGKGQYHLFDPTMHAAAVQALQLENDLRKAIHQEEFVVHYQPIISLSTGKITGFEALVRWQHPSRGTVSPALFIPLAEETGLINSIGKLVLSLACHQIQEWYQKKLIDESIFMSVNISARQFAQLDIVEQIDQIVAETQINPQCLKLEITESAFINNAQSAKAILQALRQRQIQLSIDDFGTGYSSLSYLHNFPVDTLKVDRSFVSKLDGTLESLGLIPAIKKIAETMKMSVVAEGIETEKQLAQLRELNCEFGQGYFFAKPLPKKEATELIVASPKW</sequence>
<proteinExistence type="predicted"/>
<comment type="caution">
    <text evidence="6">The sequence shown here is derived from an EMBL/GenBank/DDBJ whole genome shotgun (WGS) entry which is preliminary data.</text>
</comment>
<dbReference type="PANTHER" id="PTHR44757">
    <property type="entry name" value="DIGUANYLATE CYCLASE DGCP"/>
    <property type="match status" value="1"/>
</dbReference>
<dbReference type="InterPro" id="IPR001789">
    <property type="entry name" value="Sig_transdc_resp-reg_receiver"/>
</dbReference>
<keyword evidence="2" id="KW-0175">Coiled coil</keyword>
<dbReference type="SUPFAM" id="SSF52172">
    <property type="entry name" value="CheY-like"/>
    <property type="match status" value="1"/>
</dbReference>
<evidence type="ECO:0000313" key="7">
    <source>
        <dbReference type="Proteomes" id="UP001576776"/>
    </source>
</evidence>
<evidence type="ECO:0000259" key="3">
    <source>
        <dbReference type="PROSITE" id="PS50110"/>
    </source>
</evidence>
<feature type="domain" description="Response regulatory" evidence="3">
    <location>
        <begin position="18"/>
        <end position="134"/>
    </location>
</feature>
<dbReference type="InterPro" id="IPR035919">
    <property type="entry name" value="EAL_sf"/>
</dbReference>
<dbReference type="Pfam" id="PF00990">
    <property type="entry name" value="GGDEF"/>
    <property type="match status" value="1"/>
</dbReference>
<dbReference type="InterPro" id="IPR011006">
    <property type="entry name" value="CheY-like_superfamily"/>
</dbReference>
<dbReference type="InterPro" id="IPR052155">
    <property type="entry name" value="Biofilm_reg_signaling"/>
</dbReference>
<dbReference type="Gene3D" id="3.40.50.2300">
    <property type="match status" value="1"/>
</dbReference>
<dbReference type="NCBIfam" id="TIGR00254">
    <property type="entry name" value="GGDEF"/>
    <property type="match status" value="1"/>
</dbReference>
<gene>
    <name evidence="6" type="ORF">ACE1B6_12295</name>
</gene>
<dbReference type="EMBL" id="JBHFNS010000050">
    <property type="protein sequence ID" value="MFB2936025.1"/>
    <property type="molecule type" value="Genomic_DNA"/>
</dbReference>
<dbReference type="Pfam" id="PF00563">
    <property type="entry name" value="EAL"/>
    <property type="match status" value="1"/>
</dbReference>
<dbReference type="CDD" id="cd19920">
    <property type="entry name" value="REC_PA4781-like"/>
    <property type="match status" value="1"/>
</dbReference>
<dbReference type="PROSITE" id="PS50110">
    <property type="entry name" value="RESPONSE_REGULATORY"/>
    <property type="match status" value="1"/>
</dbReference>
<dbReference type="CDD" id="cd01949">
    <property type="entry name" value="GGDEF"/>
    <property type="match status" value="1"/>
</dbReference>
<dbReference type="SMART" id="SM00448">
    <property type="entry name" value="REC"/>
    <property type="match status" value="1"/>
</dbReference>
<dbReference type="InterPro" id="IPR043128">
    <property type="entry name" value="Rev_trsase/Diguanyl_cyclase"/>
</dbReference>
<reference evidence="6 7" key="1">
    <citation type="submission" date="2024-09" db="EMBL/GenBank/DDBJ databases">
        <title>Floridaenema gen nov. (Aerosakkonemataceae, Aerosakkonematales ord. nov., Cyanobacteria) from benthic tropical and subtropical fresh waters, with the description of four new species.</title>
        <authorList>
            <person name="Moretto J.A."/>
            <person name="Berthold D.E."/>
            <person name="Lefler F.W."/>
            <person name="Huang I.-S."/>
            <person name="Laughinghouse H. IV."/>
        </authorList>
    </citation>
    <scope>NUCLEOTIDE SEQUENCE [LARGE SCALE GENOMIC DNA]</scope>
    <source>
        <strain evidence="6 7">BLCC-F154</strain>
    </source>
</reference>
<dbReference type="CDD" id="cd01948">
    <property type="entry name" value="EAL"/>
    <property type="match status" value="1"/>
</dbReference>
<protein>
    <submittedName>
        <fullName evidence="6">EAL domain-containing protein</fullName>
    </submittedName>
</protein>
<evidence type="ECO:0000259" key="4">
    <source>
        <dbReference type="PROSITE" id="PS50883"/>
    </source>
</evidence>
<evidence type="ECO:0000259" key="5">
    <source>
        <dbReference type="PROSITE" id="PS50887"/>
    </source>
</evidence>
<dbReference type="SUPFAM" id="SSF141868">
    <property type="entry name" value="EAL domain-like"/>
    <property type="match status" value="1"/>
</dbReference>
<dbReference type="SMART" id="SM00267">
    <property type="entry name" value="GGDEF"/>
    <property type="match status" value="1"/>
</dbReference>
<dbReference type="Gene3D" id="3.30.70.270">
    <property type="match status" value="1"/>
</dbReference>
<dbReference type="Gene3D" id="3.20.20.450">
    <property type="entry name" value="EAL domain"/>
    <property type="match status" value="1"/>
</dbReference>
<dbReference type="PANTHER" id="PTHR44757:SF2">
    <property type="entry name" value="BIOFILM ARCHITECTURE MAINTENANCE PROTEIN MBAA"/>
    <property type="match status" value="1"/>
</dbReference>
<accession>A0ABV4YB59</accession>